<organism evidence="1 2">
    <name type="scientific">Periconia macrospinosa</name>
    <dbReference type="NCBI Taxonomy" id="97972"/>
    <lineage>
        <taxon>Eukaryota</taxon>
        <taxon>Fungi</taxon>
        <taxon>Dikarya</taxon>
        <taxon>Ascomycota</taxon>
        <taxon>Pezizomycotina</taxon>
        <taxon>Dothideomycetes</taxon>
        <taxon>Pleosporomycetidae</taxon>
        <taxon>Pleosporales</taxon>
        <taxon>Massarineae</taxon>
        <taxon>Periconiaceae</taxon>
        <taxon>Periconia</taxon>
    </lineage>
</organism>
<gene>
    <name evidence="1" type="ORF">DM02DRAFT_285057</name>
</gene>
<dbReference type="AlphaFoldDB" id="A0A2V1EC38"/>
<reference evidence="1 2" key="1">
    <citation type="journal article" date="2018" name="Sci. Rep.">
        <title>Comparative genomics provides insights into the lifestyle and reveals functional heterogeneity of dark septate endophytic fungi.</title>
        <authorList>
            <person name="Knapp D.G."/>
            <person name="Nemeth J.B."/>
            <person name="Barry K."/>
            <person name="Hainaut M."/>
            <person name="Henrissat B."/>
            <person name="Johnson J."/>
            <person name="Kuo A."/>
            <person name="Lim J.H.P."/>
            <person name="Lipzen A."/>
            <person name="Nolan M."/>
            <person name="Ohm R.A."/>
            <person name="Tamas L."/>
            <person name="Grigoriev I.V."/>
            <person name="Spatafora J.W."/>
            <person name="Nagy L.G."/>
            <person name="Kovacs G.M."/>
        </authorList>
    </citation>
    <scope>NUCLEOTIDE SEQUENCE [LARGE SCALE GENOMIC DNA]</scope>
    <source>
        <strain evidence="1 2">DSE2036</strain>
    </source>
</reference>
<name>A0A2V1EC38_9PLEO</name>
<evidence type="ECO:0000313" key="1">
    <source>
        <dbReference type="EMBL" id="PVI07609.1"/>
    </source>
</evidence>
<evidence type="ECO:0000313" key="2">
    <source>
        <dbReference type="Proteomes" id="UP000244855"/>
    </source>
</evidence>
<protein>
    <submittedName>
        <fullName evidence="1">Uncharacterized protein</fullName>
    </submittedName>
</protein>
<keyword evidence="2" id="KW-1185">Reference proteome</keyword>
<accession>A0A2V1EC38</accession>
<proteinExistence type="predicted"/>
<dbReference type="EMBL" id="KZ805303">
    <property type="protein sequence ID" value="PVI07609.1"/>
    <property type="molecule type" value="Genomic_DNA"/>
</dbReference>
<sequence>MSGVTATTTRSALTHSIRDIHMRCRHASLPTSCSLRDAVPQSFAPSRNPHGLLEASSSCRVRSPQKNAASTLCIPSLRPIGYSNDQCFTHGTSSSGTLIDARLTEIHGQALHGHRHVLRCVPEQRRSLLHSAAIRFDSADHVGCGSTRERSSPFEPVRRGAATCVP</sequence>
<dbReference type="Proteomes" id="UP000244855">
    <property type="component" value="Unassembled WGS sequence"/>
</dbReference>